<proteinExistence type="predicted"/>
<gene>
    <name evidence="2" type="ORF">QM012_009194</name>
</gene>
<dbReference type="Gene3D" id="3.40.50.1110">
    <property type="entry name" value="SGNH hydrolase"/>
    <property type="match status" value="1"/>
</dbReference>
<evidence type="ECO:0000313" key="3">
    <source>
        <dbReference type="Proteomes" id="UP001341245"/>
    </source>
</evidence>
<dbReference type="CDD" id="cd01838">
    <property type="entry name" value="Isoamyl_acetate_hydrolase_like"/>
    <property type="match status" value="1"/>
</dbReference>
<protein>
    <recommendedName>
        <fullName evidence="1">SGNH hydrolase-type esterase domain-containing protein</fullName>
    </recommendedName>
</protein>
<dbReference type="InterPro" id="IPR045136">
    <property type="entry name" value="Iah1-like"/>
</dbReference>
<reference evidence="2 3" key="1">
    <citation type="submission" date="2023-11" db="EMBL/GenBank/DDBJ databases">
        <title>Draft genome sequence and annotation of the polyextremotolerant black yeast-like fungus Aureobasidium pullulans NRRL 62042.</title>
        <authorList>
            <person name="Dielentheis-Frenken M.R.E."/>
            <person name="Wibberg D."/>
            <person name="Blank L.M."/>
            <person name="Tiso T."/>
        </authorList>
    </citation>
    <scope>NUCLEOTIDE SEQUENCE [LARGE SCALE GENOMIC DNA]</scope>
    <source>
        <strain evidence="2 3">NRRL 62042</strain>
    </source>
</reference>
<evidence type="ECO:0000259" key="1">
    <source>
        <dbReference type="Pfam" id="PF13472"/>
    </source>
</evidence>
<dbReference type="SUPFAM" id="SSF52266">
    <property type="entry name" value="SGNH hydrolase"/>
    <property type="match status" value="1"/>
</dbReference>
<feature type="domain" description="SGNH hydrolase-type esterase" evidence="1">
    <location>
        <begin position="11"/>
        <end position="232"/>
    </location>
</feature>
<organism evidence="2 3">
    <name type="scientific">Aureobasidium pullulans</name>
    <name type="common">Black yeast</name>
    <name type="synonym">Pullularia pullulans</name>
    <dbReference type="NCBI Taxonomy" id="5580"/>
    <lineage>
        <taxon>Eukaryota</taxon>
        <taxon>Fungi</taxon>
        <taxon>Dikarya</taxon>
        <taxon>Ascomycota</taxon>
        <taxon>Pezizomycotina</taxon>
        <taxon>Dothideomycetes</taxon>
        <taxon>Dothideomycetidae</taxon>
        <taxon>Dothideales</taxon>
        <taxon>Saccotheciaceae</taxon>
        <taxon>Aureobasidium</taxon>
    </lineage>
</organism>
<evidence type="ECO:0000313" key="2">
    <source>
        <dbReference type="EMBL" id="KAK6003423.1"/>
    </source>
</evidence>
<dbReference type="PANTHER" id="PTHR14209:SF19">
    <property type="entry name" value="ISOAMYL ACETATE-HYDROLYZING ESTERASE 1 HOMOLOG"/>
    <property type="match status" value="1"/>
</dbReference>
<dbReference type="Proteomes" id="UP001341245">
    <property type="component" value="Unassembled WGS sequence"/>
</dbReference>
<dbReference type="EMBL" id="JASGXD010000009">
    <property type="protein sequence ID" value="KAK6003423.1"/>
    <property type="molecule type" value="Genomic_DNA"/>
</dbReference>
<name>A0ABR0TG58_AURPU</name>
<dbReference type="InterPro" id="IPR036514">
    <property type="entry name" value="SGNH_hydro_sf"/>
</dbReference>
<accession>A0ABR0TG58</accession>
<dbReference type="InterPro" id="IPR013830">
    <property type="entry name" value="SGNH_hydro"/>
</dbReference>
<comment type="caution">
    <text evidence="2">The sequence shown here is derived from an EMBL/GenBank/DDBJ whole genome shotgun (WGS) entry which is preliminary data.</text>
</comment>
<dbReference type="Pfam" id="PF13472">
    <property type="entry name" value="Lipase_GDSL_2"/>
    <property type="match status" value="1"/>
</dbReference>
<keyword evidence="3" id="KW-1185">Reference proteome</keyword>
<sequence>MAVAKYDQFIFFGDSITQLSYAQEDGFGFLAAITSEYNRAVDIVCRGFAGANTRDAIELFPQFFPSGDEGFSVKLLVIFFGANDSILDGTAQHVPLPAFIANLIDLATHELIKTHPKLRLVLITPPPKSELMLKHAKAEYIEQIKQNGQELPDLARHSQAVTHAYAEAVKEVGRELNIPVVDLWSAITGRLQFSKASGVLDTKLQSIEDTRGTWNFAQYLCDGVHLTGEGYKVLYEEFCRVIRVHYPELASENMSRVFLDNGNQAPFVLNSAKFKN</sequence>
<dbReference type="PANTHER" id="PTHR14209">
    <property type="entry name" value="ISOAMYL ACETATE-HYDROLYZING ESTERASE 1"/>
    <property type="match status" value="1"/>
</dbReference>